<reference evidence="2" key="1">
    <citation type="submission" date="2019-12" db="EMBL/GenBank/DDBJ databases">
        <title>Genome sequencing and annotation of Brassica cretica.</title>
        <authorList>
            <person name="Studholme D.J."/>
            <person name="Sarris P.F."/>
        </authorList>
    </citation>
    <scope>NUCLEOTIDE SEQUENCE</scope>
    <source>
        <strain evidence="2">PFS-001/15</strain>
        <tissue evidence="2">Leaf</tissue>
    </source>
</reference>
<comment type="caution">
    <text evidence="2">The sequence shown here is derived from an EMBL/GenBank/DDBJ whole genome shotgun (WGS) entry which is preliminary data.</text>
</comment>
<sequence>MQKREVDLHNDNQLLRAKIAENERNNPSMSLMTGGSNYEQIMPPPQTQPQPFDSRNYFQVAALQPNNHHYSSAGREDQTALQLVECTIQQLRRSESQTTSEVDLHNDNQLLRAKIAENERNNPSMSLMPGGTNYEQIMPPPQTQPQPFDSRNYFQVAALQPNNHHYSSAGREDQTALQLV</sequence>
<organism evidence="2 3">
    <name type="scientific">Brassica cretica</name>
    <name type="common">Mustard</name>
    <dbReference type="NCBI Taxonomy" id="69181"/>
    <lineage>
        <taxon>Eukaryota</taxon>
        <taxon>Viridiplantae</taxon>
        <taxon>Streptophyta</taxon>
        <taxon>Embryophyta</taxon>
        <taxon>Tracheophyta</taxon>
        <taxon>Spermatophyta</taxon>
        <taxon>Magnoliopsida</taxon>
        <taxon>eudicotyledons</taxon>
        <taxon>Gunneridae</taxon>
        <taxon>Pentapetalae</taxon>
        <taxon>rosids</taxon>
        <taxon>malvids</taxon>
        <taxon>Brassicales</taxon>
        <taxon>Brassicaceae</taxon>
        <taxon>Brassiceae</taxon>
        <taxon>Brassica</taxon>
    </lineage>
</organism>
<gene>
    <name evidence="2" type="ORF">F2Q68_00029463</name>
</gene>
<dbReference type="Proteomes" id="UP000712281">
    <property type="component" value="Unassembled WGS sequence"/>
</dbReference>
<name>A0A8S9GDC0_BRACR</name>
<proteinExistence type="predicted"/>
<feature type="region of interest" description="Disordered" evidence="1">
    <location>
        <begin position="18"/>
        <end position="51"/>
    </location>
</feature>
<evidence type="ECO:0000313" key="3">
    <source>
        <dbReference type="Proteomes" id="UP000712281"/>
    </source>
</evidence>
<feature type="compositionally biased region" description="Polar residues" evidence="1">
    <location>
        <begin position="25"/>
        <end position="39"/>
    </location>
</feature>
<dbReference type="EMBL" id="QGKW02002005">
    <property type="protein sequence ID" value="KAF2542448.1"/>
    <property type="molecule type" value="Genomic_DNA"/>
</dbReference>
<dbReference type="AlphaFoldDB" id="A0A8S9GDC0"/>
<protein>
    <submittedName>
        <fullName evidence="2">Uncharacterized protein</fullName>
    </submittedName>
</protein>
<accession>A0A8S9GDC0</accession>
<feature type="region of interest" description="Disordered" evidence="1">
    <location>
        <begin position="117"/>
        <end position="149"/>
    </location>
</feature>
<evidence type="ECO:0000256" key="1">
    <source>
        <dbReference type="SAM" id="MobiDB-lite"/>
    </source>
</evidence>
<evidence type="ECO:0000313" key="2">
    <source>
        <dbReference type="EMBL" id="KAF2542448.1"/>
    </source>
</evidence>